<feature type="domain" description="GGDEF" evidence="4">
    <location>
        <begin position="329"/>
        <end position="467"/>
    </location>
</feature>
<reference evidence="5 6" key="1">
    <citation type="journal article" date="2019" name="Antonie Van Leeuwenhoek">
        <title>Description of 'Ca. Methylobacter oryzae' KRF1, a novel species from the environmentally important Methylobacter clade 2.</title>
        <authorList>
            <person name="Khatri K."/>
            <person name="Mohite J.A."/>
            <person name="Pandit P.S."/>
            <person name="Bahulikar R."/>
            <person name="Rahalkar M.C."/>
        </authorList>
    </citation>
    <scope>NUCLEOTIDE SEQUENCE [LARGE SCALE GENOMIC DNA]</scope>
    <source>
        <strain evidence="5 6">KRF1</strain>
    </source>
</reference>
<dbReference type="PANTHER" id="PTHR44757">
    <property type="entry name" value="DIGUANYLATE CYCLASE DGCP"/>
    <property type="match status" value="1"/>
</dbReference>
<dbReference type="InterPro" id="IPR043128">
    <property type="entry name" value="Rev_trsase/Diguanyl_cyclase"/>
</dbReference>
<protein>
    <recommendedName>
        <fullName evidence="1">Diguanylate cyclase DosC</fullName>
    </recommendedName>
    <alternativeName>
        <fullName evidence="2">Direct oxygen-sensing cyclase</fullName>
    </alternativeName>
</protein>
<dbReference type="SUPFAM" id="SSF141868">
    <property type="entry name" value="EAL domain-like"/>
    <property type="match status" value="1"/>
</dbReference>
<dbReference type="SUPFAM" id="SSF46458">
    <property type="entry name" value="Globin-like"/>
    <property type="match status" value="1"/>
</dbReference>
<dbReference type="NCBIfam" id="TIGR00229">
    <property type="entry name" value="sensory_box"/>
    <property type="match status" value="1"/>
</dbReference>
<dbReference type="Proteomes" id="UP000733744">
    <property type="component" value="Unassembled WGS sequence"/>
</dbReference>
<dbReference type="PANTHER" id="PTHR44757:SF2">
    <property type="entry name" value="BIOFILM ARCHITECTURE MAINTENANCE PROTEIN MBAA"/>
    <property type="match status" value="1"/>
</dbReference>
<dbReference type="PROSITE" id="PS50883">
    <property type="entry name" value="EAL"/>
    <property type="match status" value="1"/>
</dbReference>
<dbReference type="InterPro" id="IPR052155">
    <property type="entry name" value="Biofilm_reg_signaling"/>
</dbReference>
<dbReference type="SMART" id="SM00091">
    <property type="entry name" value="PAS"/>
    <property type="match status" value="1"/>
</dbReference>
<evidence type="ECO:0000259" key="3">
    <source>
        <dbReference type="PROSITE" id="PS50883"/>
    </source>
</evidence>
<evidence type="ECO:0000259" key="4">
    <source>
        <dbReference type="PROSITE" id="PS50887"/>
    </source>
</evidence>
<feature type="domain" description="EAL" evidence="3">
    <location>
        <begin position="476"/>
        <end position="730"/>
    </location>
</feature>
<dbReference type="InterPro" id="IPR012292">
    <property type="entry name" value="Globin/Proto"/>
</dbReference>
<evidence type="ECO:0000256" key="2">
    <source>
        <dbReference type="ARBA" id="ARBA00029839"/>
    </source>
</evidence>
<gene>
    <name evidence="5" type="ORF">EKO24_021350</name>
</gene>
<dbReference type="Pfam" id="PF13188">
    <property type="entry name" value="PAS_8"/>
    <property type="match status" value="1"/>
</dbReference>
<dbReference type="SUPFAM" id="SSF55785">
    <property type="entry name" value="PYP-like sensor domain (PAS domain)"/>
    <property type="match status" value="1"/>
</dbReference>
<dbReference type="InterPro" id="IPR000014">
    <property type="entry name" value="PAS"/>
</dbReference>
<organism evidence="5 6">
    <name type="scientific">Candidatus Methylobacter oryzae</name>
    <dbReference type="NCBI Taxonomy" id="2497749"/>
    <lineage>
        <taxon>Bacteria</taxon>
        <taxon>Pseudomonadati</taxon>
        <taxon>Pseudomonadota</taxon>
        <taxon>Gammaproteobacteria</taxon>
        <taxon>Methylococcales</taxon>
        <taxon>Methylococcaceae</taxon>
        <taxon>Methylobacter</taxon>
    </lineage>
</organism>
<evidence type="ECO:0000313" key="6">
    <source>
        <dbReference type="Proteomes" id="UP000733744"/>
    </source>
</evidence>
<dbReference type="InterPro" id="IPR044398">
    <property type="entry name" value="Globin-sensor_dom"/>
</dbReference>
<dbReference type="CDD" id="cd01949">
    <property type="entry name" value="GGDEF"/>
    <property type="match status" value="1"/>
</dbReference>
<dbReference type="InterPro" id="IPR009050">
    <property type="entry name" value="Globin-like_sf"/>
</dbReference>
<keyword evidence="6" id="KW-1185">Reference proteome</keyword>
<evidence type="ECO:0000256" key="1">
    <source>
        <dbReference type="ARBA" id="ARBA00015125"/>
    </source>
</evidence>
<dbReference type="InterPro" id="IPR035965">
    <property type="entry name" value="PAS-like_dom_sf"/>
</dbReference>
<dbReference type="InterPro" id="IPR000160">
    <property type="entry name" value="GGDEF_dom"/>
</dbReference>
<dbReference type="Gene3D" id="3.30.450.20">
    <property type="entry name" value="PAS domain"/>
    <property type="match status" value="1"/>
</dbReference>
<dbReference type="Pfam" id="PF11563">
    <property type="entry name" value="Protoglobin"/>
    <property type="match status" value="1"/>
</dbReference>
<evidence type="ECO:0000313" key="5">
    <source>
        <dbReference type="EMBL" id="TRW89609.1"/>
    </source>
</evidence>
<dbReference type="SMART" id="SM00052">
    <property type="entry name" value="EAL"/>
    <property type="match status" value="1"/>
</dbReference>
<dbReference type="PROSITE" id="PS50887">
    <property type="entry name" value="GGDEF"/>
    <property type="match status" value="1"/>
</dbReference>
<sequence>MHAHSSLLTEMGIDDAEIGHRQSFLAFDNRDADLLKALHDILADYQEQLTDVFYEHLSRFPELRPLLGDEAKLAHLKRAQAAYFSQLTEGCYDRAYVENRLHVGVVHQRVGLTPKWYMSAYCKYLSEVMPLVFKHYADDPERGLDSCRALLKVIFFDIGLALDTYFHAEHKALMLAHSYTEQIVSNMPIGFIVLNGHGKIRLVNNAVLRMFNLVKNEVRLDKTLGQYLALAALDEKIYQVLKSKKHCNDFEFERADGDTNRTYLADISLAQMAGDTVVLFMVQDITLRKQSEEEVYRLAFYDSLTHLPNRRLLHERLLQSMSINARSGKHDALMFLDMDNFKTINDTHGHDVGDLLLQEVARRLTRNIREGDTVVRLGGDEFVVVLESLSGDLHEAAAQSETVAEKIRAELSQPYLLNAIEHHSSPSIGVTLFRGHQNSLDDVLKQADLAMYQAKADGRNRVCFFDPAMQAEMENRARLEKDLRASIKLKQLQLYYQMQVDDCGRIVGAEALIRWQHPQRGRVPPAQFIPLAEEIGMILPIGEWVLEQACRQLRTWESDPVMRKIQISVNVSPRQLSQPYFVEQVKNIIEDTGIRASYLKLELTESFILNDVEDAIEKMQALRAIGINFAMDDFGIGYSSLSYLKRLPLEQLKIDQSFVRDIAHDKNSSVMVRTIINIAGNFGLKVVAEGVETDAQLAFLRQYGCCIFQGYLFGQPMPPDEFETACYLSCYSGQELRLSTQDLAYRQGLKTN</sequence>
<dbReference type="SMART" id="SM00267">
    <property type="entry name" value="GGDEF"/>
    <property type="match status" value="1"/>
</dbReference>
<dbReference type="InterPro" id="IPR029787">
    <property type="entry name" value="Nucleotide_cyclase"/>
</dbReference>
<accession>A0ABY3C4L3</accession>
<dbReference type="CDD" id="cd01948">
    <property type="entry name" value="EAL"/>
    <property type="match status" value="1"/>
</dbReference>
<dbReference type="RefSeq" id="WP_127029495.1">
    <property type="nucleotide sequence ID" value="NZ_RYFG02000121.1"/>
</dbReference>
<comment type="caution">
    <text evidence="5">The sequence shown here is derived from an EMBL/GenBank/DDBJ whole genome shotgun (WGS) entry which is preliminary data.</text>
</comment>
<dbReference type="NCBIfam" id="TIGR00254">
    <property type="entry name" value="GGDEF"/>
    <property type="match status" value="1"/>
</dbReference>
<dbReference type="SUPFAM" id="SSF55073">
    <property type="entry name" value="Nucleotide cyclase"/>
    <property type="match status" value="1"/>
</dbReference>
<dbReference type="Gene3D" id="3.20.20.450">
    <property type="entry name" value="EAL domain"/>
    <property type="match status" value="1"/>
</dbReference>
<dbReference type="Pfam" id="PF00563">
    <property type="entry name" value="EAL"/>
    <property type="match status" value="1"/>
</dbReference>
<dbReference type="Pfam" id="PF00990">
    <property type="entry name" value="GGDEF"/>
    <property type="match status" value="1"/>
</dbReference>
<dbReference type="InterPro" id="IPR035919">
    <property type="entry name" value="EAL_sf"/>
</dbReference>
<dbReference type="InterPro" id="IPR001633">
    <property type="entry name" value="EAL_dom"/>
</dbReference>
<dbReference type="CDD" id="cd00130">
    <property type="entry name" value="PAS"/>
    <property type="match status" value="1"/>
</dbReference>
<dbReference type="EMBL" id="RYFG02000121">
    <property type="protein sequence ID" value="TRW89609.1"/>
    <property type="molecule type" value="Genomic_DNA"/>
</dbReference>
<proteinExistence type="predicted"/>
<dbReference type="Gene3D" id="1.10.490.10">
    <property type="entry name" value="Globins"/>
    <property type="match status" value="1"/>
</dbReference>
<name>A0ABY3C4L3_9GAMM</name>
<dbReference type="Gene3D" id="3.30.70.270">
    <property type="match status" value="1"/>
</dbReference>